<name>A0A398BJI9_9BACI</name>
<sequence length="129" mass="15251">MKDFLSGTAAVLVTIPLAGYLLVFVLCKQITRNHRKSVKLAIDACTFLLILAVHFLIMTIWGKSYLWMIVLTLLVIGFLFVLMNWKYRQEVEFRRIFKGFWRFNFLLFLFAYIFLILFGLFQRIAWLAA</sequence>
<protein>
    <submittedName>
        <fullName evidence="2">DUF3397 domain-containing protein</fullName>
    </submittedName>
</protein>
<keyword evidence="1" id="KW-1133">Transmembrane helix</keyword>
<reference evidence="2 3" key="1">
    <citation type="submission" date="2018-08" db="EMBL/GenBank/DDBJ databases">
        <title>Bacillus jemisoniae sp. nov., Bacillus chryseoplanitiae sp. nov., Bacillus resnikiae sp. nov., and Bacillus frankliniae sp. nov., isolated from Viking spacecraft and associated surfaces.</title>
        <authorList>
            <person name="Seuylemezian A."/>
            <person name="Vaishampayan P."/>
        </authorList>
    </citation>
    <scope>NUCLEOTIDE SEQUENCE [LARGE SCALE GENOMIC DNA]</scope>
    <source>
        <strain evidence="2 3">JJ-247</strain>
    </source>
</reference>
<feature type="transmembrane region" description="Helical" evidence="1">
    <location>
        <begin position="38"/>
        <end position="58"/>
    </location>
</feature>
<dbReference type="OrthoDB" id="2353183at2"/>
<dbReference type="AlphaFoldDB" id="A0A398BJI9"/>
<accession>A0A398BJI9</accession>
<feature type="transmembrane region" description="Helical" evidence="1">
    <location>
        <begin position="6"/>
        <end position="26"/>
    </location>
</feature>
<dbReference type="Pfam" id="PF11877">
    <property type="entry name" value="DUF3397"/>
    <property type="match status" value="1"/>
</dbReference>
<keyword evidence="3" id="KW-1185">Reference proteome</keyword>
<organism evidence="2 3">
    <name type="scientific">Mesobacillus zeae</name>
    <dbReference type="NCBI Taxonomy" id="1917180"/>
    <lineage>
        <taxon>Bacteria</taxon>
        <taxon>Bacillati</taxon>
        <taxon>Bacillota</taxon>
        <taxon>Bacilli</taxon>
        <taxon>Bacillales</taxon>
        <taxon>Bacillaceae</taxon>
        <taxon>Mesobacillus</taxon>
    </lineage>
</organism>
<evidence type="ECO:0000313" key="2">
    <source>
        <dbReference type="EMBL" id="RID87900.1"/>
    </source>
</evidence>
<dbReference type="InterPro" id="IPR024515">
    <property type="entry name" value="DUF3397"/>
</dbReference>
<keyword evidence="1" id="KW-0812">Transmembrane</keyword>
<keyword evidence="1" id="KW-0472">Membrane</keyword>
<dbReference type="EMBL" id="QWVT01000008">
    <property type="protein sequence ID" value="RID87900.1"/>
    <property type="molecule type" value="Genomic_DNA"/>
</dbReference>
<feature type="transmembrane region" description="Helical" evidence="1">
    <location>
        <begin position="105"/>
        <end position="126"/>
    </location>
</feature>
<feature type="transmembrane region" description="Helical" evidence="1">
    <location>
        <begin position="64"/>
        <end position="85"/>
    </location>
</feature>
<proteinExistence type="predicted"/>
<dbReference type="InterPro" id="IPR016945">
    <property type="entry name" value="UCP030092"/>
</dbReference>
<dbReference type="PIRSF" id="PIRSF030092">
    <property type="entry name" value="UCP030092"/>
    <property type="match status" value="1"/>
</dbReference>
<comment type="caution">
    <text evidence="2">The sequence shown here is derived from an EMBL/GenBank/DDBJ whole genome shotgun (WGS) entry which is preliminary data.</text>
</comment>
<evidence type="ECO:0000313" key="3">
    <source>
        <dbReference type="Proteomes" id="UP000265816"/>
    </source>
</evidence>
<gene>
    <name evidence="2" type="ORF">D1970_03425</name>
</gene>
<dbReference type="Proteomes" id="UP000265816">
    <property type="component" value="Unassembled WGS sequence"/>
</dbReference>
<dbReference type="RefSeq" id="WP_119111471.1">
    <property type="nucleotide sequence ID" value="NZ_CBCSEO010000001.1"/>
</dbReference>
<evidence type="ECO:0000256" key="1">
    <source>
        <dbReference type="SAM" id="Phobius"/>
    </source>
</evidence>